<reference evidence="2 3" key="1">
    <citation type="journal article" date="2016" name="Nat. Commun.">
        <title>Ectomycorrhizal ecology is imprinted in the genome of the dominant symbiotic fungus Cenococcum geophilum.</title>
        <authorList>
            <consortium name="DOE Joint Genome Institute"/>
            <person name="Peter M."/>
            <person name="Kohler A."/>
            <person name="Ohm R.A."/>
            <person name="Kuo A."/>
            <person name="Krutzmann J."/>
            <person name="Morin E."/>
            <person name="Arend M."/>
            <person name="Barry K.W."/>
            <person name="Binder M."/>
            <person name="Choi C."/>
            <person name="Clum A."/>
            <person name="Copeland A."/>
            <person name="Grisel N."/>
            <person name="Haridas S."/>
            <person name="Kipfer T."/>
            <person name="LaButti K."/>
            <person name="Lindquist E."/>
            <person name="Lipzen A."/>
            <person name="Maire R."/>
            <person name="Meier B."/>
            <person name="Mihaltcheva S."/>
            <person name="Molinier V."/>
            <person name="Murat C."/>
            <person name="Poggeler S."/>
            <person name="Quandt C.A."/>
            <person name="Sperisen C."/>
            <person name="Tritt A."/>
            <person name="Tisserant E."/>
            <person name="Crous P.W."/>
            <person name="Henrissat B."/>
            <person name="Nehls U."/>
            <person name="Egli S."/>
            <person name="Spatafora J.W."/>
            <person name="Grigoriev I.V."/>
            <person name="Martin F.M."/>
        </authorList>
    </citation>
    <scope>NUCLEOTIDE SEQUENCE [LARGE SCALE GENOMIC DNA]</scope>
    <source>
        <strain evidence="2 3">CBS 459.81</strain>
    </source>
</reference>
<dbReference type="OrthoDB" id="4357141at2759"/>
<evidence type="ECO:0000313" key="2">
    <source>
        <dbReference type="EMBL" id="OCK75827.1"/>
    </source>
</evidence>
<evidence type="ECO:0000313" key="3">
    <source>
        <dbReference type="Proteomes" id="UP000250266"/>
    </source>
</evidence>
<dbReference type="EMBL" id="KV745270">
    <property type="protein sequence ID" value="OCK75827.1"/>
    <property type="molecule type" value="Genomic_DNA"/>
</dbReference>
<dbReference type="Pfam" id="PF03184">
    <property type="entry name" value="DDE_1"/>
    <property type="match status" value="1"/>
</dbReference>
<dbReference type="GO" id="GO:0003676">
    <property type="term" value="F:nucleic acid binding"/>
    <property type="evidence" value="ECO:0007669"/>
    <property type="project" value="InterPro"/>
</dbReference>
<organism evidence="2 3">
    <name type="scientific">Lepidopterella palustris CBS 459.81</name>
    <dbReference type="NCBI Taxonomy" id="1314670"/>
    <lineage>
        <taxon>Eukaryota</taxon>
        <taxon>Fungi</taxon>
        <taxon>Dikarya</taxon>
        <taxon>Ascomycota</taxon>
        <taxon>Pezizomycotina</taxon>
        <taxon>Dothideomycetes</taxon>
        <taxon>Pleosporomycetidae</taxon>
        <taxon>Mytilinidiales</taxon>
        <taxon>Argynnaceae</taxon>
        <taxon>Lepidopterella</taxon>
    </lineage>
</organism>
<proteinExistence type="predicted"/>
<dbReference type="AlphaFoldDB" id="A0A8E2JB32"/>
<gene>
    <name evidence="2" type="ORF">K432DRAFT_408679</name>
</gene>
<feature type="domain" description="DDE-1" evidence="1">
    <location>
        <begin position="172"/>
        <end position="245"/>
    </location>
</feature>
<sequence length="404" mass="46003">MDKASWVLAQGSSDSLCKQALYNNVCRTTLQHRARGRQSKKDKDDGQLYLYPWEEKALVKFLAHQDALGRSVRVGYIRSIAFSLACQRDPDNRSSKPPYKNWPQFFYESHAELTASKQQALDWRRFDIYDKVVHWFEVIGPVLQHSDIPPWNVYNYDETGTLLSMPNSVKVVVSKNKKRGRREQNWTTDDTPGWYYALSDKGYTGSYISFQWLKHIFDPETKELANQKPRVLIGDGFGTHESLEILHPARTKAFTSRNIRAGWSKAGLYPFNPDKVLSDVPKPLHQLTAPDLNVTEVGSCTHEVPHTPATPVSAEALTSLSNVIKQIPNDEANRQYKDKLQQKLINAAQLCFAERATLQGQNEFLAQINNEGKVRRSTKSDVVGRAKVMVWEDIVLNWHGSTVA</sequence>
<protein>
    <recommendedName>
        <fullName evidence="1">DDE-1 domain-containing protein</fullName>
    </recommendedName>
</protein>
<dbReference type="InterPro" id="IPR004875">
    <property type="entry name" value="DDE_SF_endonuclease_dom"/>
</dbReference>
<dbReference type="Proteomes" id="UP000250266">
    <property type="component" value="Unassembled WGS sequence"/>
</dbReference>
<name>A0A8E2JB32_9PEZI</name>
<evidence type="ECO:0000259" key="1">
    <source>
        <dbReference type="Pfam" id="PF03184"/>
    </source>
</evidence>
<keyword evidence="3" id="KW-1185">Reference proteome</keyword>
<accession>A0A8E2JB32</accession>